<dbReference type="VEuPathDB" id="FungiDB:VP01_1392g1"/>
<dbReference type="AlphaFoldDB" id="A0A0L6VL52"/>
<protein>
    <submittedName>
        <fullName evidence="1">Uncharacterized protein</fullName>
    </submittedName>
</protein>
<evidence type="ECO:0000313" key="2">
    <source>
        <dbReference type="Proteomes" id="UP000037035"/>
    </source>
</evidence>
<dbReference type="EMBL" id="LAVV01004365">
    <property type="protein sequence ID" value="KNZ61498.1"/>
    <property type="molecule type" value="Genomic_DNA"/>
</dbReference>
<organism evidence="1 2">
    <name type="scientific">Puccinia sorghi</name>
    <dbReference type="NCBI Taxonomy" id="27349"/>
    <lineage>
        <taxon>Eukaryota</taxon>
        <taxon>Fungi</taxon>
        <taxon>Dikarya</taxon>
        <taxon>Basidiomycota</taxon>
        <taxon>Pucciniomycotina</taxon>
        <taxon>Pucciniomycetes</taxon>
        <taxon>Pucciniales</taxon>
        <taxon>Pucciniaceae</taxon>
        <taxon>Puccinia</taxon>
    </lineage>
</organism>
<accession>A0A0L6VL52</accession>
<keyword evidence="2" id="KW-1185">Reference proteome</keyword>
<comment type="caution">
    <text evidence="1">The sequence shown here is derived from an EMBL/GenBank/DDBJ whole genome shotgun (WGS) entry which is preliminary data.</text>
</comment>
<dbReference type="PROSITE" id="PS51257">
    <property type="entry name" value="PROKAR_LIPOPROTEIN"/>
    <property type="match status" value="1"/>
</dbReference>
<dbReference type="Proteomes" id="UP000037035">
    <property type="component" value="Unassembled WGS sequence"/>
</dbReference>
<gene>
    <name evidence="1" type="ORF">VP01_1392g1</name>
</gene>
<reference evidence="1 2" key="1">
    <citation type="submission" date="2015-08" db="EMBL/GenBank/DDBJ databases">
        <title>Next Generation Sequencing and Analysis of the Genome of Puccinia sorghi L Schw, the Causal Agent of Maize Common Rust.</title>
        <authorList>
            <person name="Rochi L."/>
            <person name="Burguener G."/>
            <person name="Darino M."/>
            <person name="Turjanski A."/>
            <person name="Kreff E."/>
            <person name="Dieguez M.J."/>
            <person name="Sacco F."/>
        </authorList>
    </citation>
    <scope>NUCLEOTIDE SEQUENCE [LARGE SCALE GENOMIC DNA]</scope>
    <source>
        <strain evidence="1 2">RO10H11247</strain>
    </source>
</reference>
<proteinExistence type="predicted"/>
<evidence type="ECO:0000313" key="1">
    <source>
        <dbReference type="EMBL" id="KNZ61498.1"/>
    </source>
</evidence>
<sequence>MHASRRFFFLQRTSNHFFALHVVCAFTFFLFSCPGRYKIQLMSYRTEDPDKTEEQSQYPLCSGPSVWQECTAHVFGVFEEYVIVFSLGEDHKDNLMASNKFLFKLYTGSQACVYHAAETGADIFLEAPSLHLQGLYLGPSSPFPQCGKYGVPCLCVDPDLTEIGFGLGQAEQIVMLLEPDVSLIKHGLFPFLSPSFTKPGSCLPCAPQTLFLMSHYIKNNKNKRVHHCTKNLLNCLQLTCRKSQEASVVTPTILQKWFNQALMHSHCADCRVTVPKHLHLQTFEQVFFPVHSLLHSVIPLNDAGFFLSQICVTLLRIFLAILAVRITLSLVTVTVHKDKRNYPNISSINRILKNLSLGATEHMLTTKLTNVRLARWFVRVTQNTGPVKDFGQAQLGIESTNEVDVLKELFMVDVNDQGFYLDKIANWGIYKGAEAGDDSPVG</sequence>
<name>A0A0L6VL52_9BASI</name>